<dbReference type="PANTHER" id="PTHR45526:SF1">
    <property type="entry name" value="TRANSCRIPTIONAL REGULATORY PROTEIN DCUR-RELATED"/>
    <property type="match status" value="1"/>
</dbReference>
<dbReference type="InterPro" id="IPR024187">
    <property type="entry name" value="Sig_transdc_resp-reg_cit/mal"/>
</dbReference>
<dbReference type="SMART" id="SM00448">
    <property type="entry name" value="REC"/>
    <property type="match status" value="1"/>
</dbReference>
<evidence type="ECO:0000256" key="1">
    <source>
        <dbReference type="ARBA" id="ARBA00004496"/>
    </source>
</evidence>
<dbReference type="SUPFAM" id="SSF52172">
    <property type="entry name" value="CheY-like"/>
    <property type="match status" value="1"/>
</dbReference>
<evidence type="ECO:0000256" key="9">
    <source>
        <dbReference type="PROSITE-ProRule" id="PRU00169"/>
    </source>
</evidence>
<reference evidence="12" key="1">
    <citation type="submission" date="2018-12" db="EMBL/GenBank/DDBJ databases">
        <authorList>
            <person name="Sun L."/>
            <person name="Chen Z."/>
        </authorList>
    </citation>
    <scope>NUCLEOTIDE SEQUENCE [LARGE SCALE GENOMIC DNA]</scope>
    <source>
        <strain evidence="12">DSM 16012</strain>
    </source>
</reference>
<dbReference type="PROSITE" id="PS50110">
    <property type="entry name" value="RESPONSE_REGULATORY"/>
    <property type="match status" value="1"/>
</dbReference>
<organism evidence="12 13">
    <name type="scientific">Siminovitchia fortis</name>
    <dbReference type="NCBI Taxonomy" id="254758"/>
    <lineage>
        <taxon>Bacteria</taxon>
        <taxon>Bacillati</taxon>
        <taxon>Bacillota</taxon>
        <taxon>Bacilli</taxon>
        <taxon>Bacillales</taxon>
        <taxon>Bacillaceae</taxon>
        <taxon>Siminovitchia</taxon>
    </lineage>
</organism>
<feature type="domain" description="Response regulatory" evidence="11">
    <location>
        <begin position="3"/>
        <end position="119"/>
    </location>
</feature>
<dbReference type="PANTHER" id="PTHR45526">
    <property type="entry name" value="TRANSCRIPTIONAL REGULATORY PROTEIN DPIA"/>
    <property type="match status" value="1"/>
</dbReference>
<gene>
    <name evidence="12" type="ORF">D4N35_014210</name>
</gene>
<comment type="caution">
    <text evidence="12">The sequence shown here is derived from an EMBL/GenBank/DDBJ whole genome shotgun (WGS) entry which is preliminary data.</text>
</comment>
<keyword evidence="3 9" id="KW-0597">Phosphoprotein</keyword>
<keyword evidence="7" id="KW-0010">Activator</keyword>
<keyword evidence="4" id="KW-0902">Two-component regulatory system</keyword>
<dbReference type="GO" id="GO:0005737">
    <property type="term" value="C:cytoplasm"/>
    <property type="evidence" value="ECO:0007669"/>
    <property type="project" value="UniProtKB-SubCell"/>
</dbReference>
<dbReference type="Proteomes" id="UP000273811">
    <property type="component" value="Unassembled WGS sequence"/>
</dbReference>
<dbReference type="InterPro" id="IPR036390">
    <property type="entry name" value="WH_DNA-bd_sf"/>
</dbReference>
<dbReference type="GO" id="GO:0003677">
    <property type="term" value="F:DNA binding"/>
    <property type="evidence" value="ECO:0007669"/>
    <property type="project" value="UniProtKB-KW"/>
</dbReference>
<evidence type="ECO:0000256" key="5">
    <source>
        <dbReference type="ARBA" id="ARBA00023015"/>
    </source>
</evidence>
<keyword evidence="8" id="KW-0804">Transcription</keyword>
<evidence type="ECO:0000313" key="12">
    <source>
        <dbReference type="EMBL" id="RWR06324.1"/>
    </source>
</evidence>
<name>A0A443IMB3_9BACI</name>
<dbReference type="AlphaFoldDB" id="A0A443IMB3"/>
<evidence type="ECO:0000256" key="4">
    <source>
        <dbReference type="ARBA" id="ARBA00023012"/>
    </source>
</evidence>
<evidence type="ECO:0000259" key="11">
    <source>
        <dbReference type="PROSITE" id="PS50110"/>
    </source>
</evidence>
<keyword evidence="6" id="KW-0238">DNA-binding</keyword>
<evidence type="ECO:0000256" key="10">
    <source>
        <dbReference type="SAM" id="Coils"/>
    </source>
</evidence>
<evidence type="ECO:0000256" key="7">
    <source>
        <dbReference type="ARBA" id="ARBA00023159"/>
    </source>
</evidence>
<dbReference type="GO" id="GO:0000156">
    <property type="term" value="F:phosphorelay response regulator activity"/>
    <property type="evidence" value="ECO:0007669"/>
    <property type="project" value="TreeGrafter"/>
</dbReference>
<dbReference type="CDD" id="cd19925">
    <property type="entry name" value="REC_citrate_TCS"/>
    <property type="match status" value="1"/>
</dbReference>
<evidence type="ECO:0000256" key="3">
    <source>
        <dbReference type="ARBA" id="ARBA00022553"/>
    </source>
</evidence>
<dbReference type="OrthoDB" id="9759232at2"/>
<evidence type="ECO:0000256" key="8">
    <source>
        <dbReference type="ARBA" id="ARBA00023163"/>
    </source>
</evidence>
<dbReference type="Gene3D" id="3.40.50.2300">
    <property type="match status" value="1"/>
</dbReference>
<keyword evidence="10" id="KW-0175">Coiled coil</keyword>
<accession>A0A443IMB3</accession>
<keyword evidence="13" id="KW-1185">Reference proteome</keyword>
<dbReference type="InterPro" id="IPR051271">
    <property type="entry name" value="2C-system_Tx_regulators"/>
</dbReference>
<comment type="subcellular location">
    <subcellularLocation>
        <location evidence="1">Cytoplasm</location>
    </subcellularLocation>
</comment>
<evidence type="ECO:0000313" key="13">
    <source>
        <dbReference type="Proteomes" id="UP000273811"/>
    </source>
</evidence>
<protein>
    <submittedName>
        <fullName evidence="12">Response regulator</fullName>
    </submittedName>
</protein>
<keyword evidence="2" id="KW-0963">Cytoplasm</keyword>
<sequence length="236" mass="27094">MIKVLIVEDDPMVAEINKRYLEAVPGFTCAGVAANVDDALKMLEGIKADLLLLDIYLPGELGLELLSRIREKRKEIDVIIISAASDIETIQSALHLGVFDYLIKPFEFERFQDSLRKYEKNKQLLHERKQRLLQDEIDQLFKREGNPHGSADIPKGLTKETLEKVTKKIMEKKDRSFSTEELAMEVGISRVSMSKYLSFLSEIQFLDKRVDYGTKGRPAKKYCLSKEHVEVVNQYI</sequence>
<feature type="modified residue" description="4-aspartylphosphate" evidence="9">
    <location>
        <position position="54"/>
    </location>
</feature>
<keyword evidence="5" id="KW-0805">Transcription regulation</keyword>
<evidence type="ECO:0000256" key="6">
    <source>
        <dbReference type="ARBA" id="ARBA00023125"/>
    </source>
</evidence>
<proteinExistence type="predicted"/>
<dbReference type="PIRSF" id="PIRSF006171">
    <property type="entry name" value="RR_citrat_malat"/>
    <property type="match status" value="1"/>
</dbReference>
<dbReference type="SUPFAM" id="SSF46785">
    <property type="entry name" value="Winged helix' DNA-binding domain"/>
    <property type="match status" value="1"/>
</dbReference>
<dbReference type="InterPro" id="IPR011006">
    <property type="entry name" value="CheY-like_superfamily"/>
</dbReference>
<dbReference type="GO" id="GO:0003700">
    <property type="term" value="F:DNA-binding transcription factor activity"/>
    <property type="evidence" value="ECO:0007669"/>
    <property type="project" value="InterPro"/>
</dbReference>
<dbReference type="InterPro" id="IPR001789">
    <property type="entry name" value="Sig_transdc_resp-reg_receiver"/>
</dbReference>
<dbReference type="Pfam" id="PF00072">
    <property type="entry name" value="Response_reg"/>
    <property type="match status" value="1"/>
</dbReference>
<evidence type="ECO:0000256" key="2">
    <source>
        <dbReference type="ARBA" id="ARBA00022490"/>
    </source>
</evidence>
<dbReference type="EMBL" id="QYTU02000036">
    <property type="protein sequence ID" value="RWR06324.1"/>
    <property type="molecule type" value="Genomic_DNA"/>
</dbReference>
<feature type="coiled-coil region" evidence="10">
    <location>
        <begin position="108"/>
        <end position="135"/>
    </location>
</feature>